<name>A0A0R2LH28_9LACO</name>
<keyword evidence="4" id="KW-0560">Oxidoreductase</keyword>
<sequence length="477" mass="52950">MNYSKVTEADITELRKIIPEDRFFCPTTKHYDHDQFNGKKSAPDVAVQPISNDEVSAVMKYANEHHIPVAVRGNATGLMGANISVEHGIAIDMIKMNKVLEYDPGSLTLTVQAGLRIRDIEEYLQGEPFVYVPSPAMKWAAIGGNLSTNAGGMKAVKYGTTREHVRGLTAILADGTQINCSHKTVKNSSGYDIKDLIIGSEGTLAVVTEVVLRLIPRPRYEKTILLSFPDIQRAIQAVPKVFAAGLTPTSVEYFSQEVVEKWEEYADQEFPVKNGSGYLMVSFDGNDDKMVDGELADLVNVAKENEVTNTLIMKTEDPVAQEVWDARSQFETAVQETTTAMDEADVVVPINKIPLVLKEVAVVSEKEQIRLPNFGHAGDGNLHIYICQDDYSDAEFGEKTDRVLKALYKVAKESDGEMSGEHGIGYARKDYFEDFYGTDYVKLMSRVKLAFDPNLILNPNKIFPVYTSDEAPELVEE</sequence>
<evidence type="ECO:0000256" key="1">
    <source>
        <dbReference type="ARBA" id="ARBA00001974"/>
    </source>
</evidence>
<dbReference type="Gene3D" id="3.30.70.2190">
    <property type="match status" value="1"/>
</dbReference>
<dbReference type="InterPro" id="IPR016167">
    <property type="entry name" value="FAD-bd_PCMH_sub1"/>
</dbReference>
<comment type="caution">
    <text evidence="6">The sequence shown here is derived from an EMBL/GenBank/DDBJ whole genome shotgun (WGS) entry which is preliminary data.</text>
</comment>
<keyword evidence="7" id="KW-1185">Reference proteome</keyword>
<dbReference type="EMBL" id="JQCN01000052">
    <property type="protein sequence ID" value="KRN98045.1"/>
    <property type="molecule type" value="Genomic_DNA"/>
</dbReference>
<dbReference type="Gene3D" id="3.30.465.10">
    <property type="match status" value="1"/>
</dbReference>
<feature type="domain" description="FAD-binding PCMH-type" evidence="5">
    <location>
        <begin position="39"/>
        <end position="217"/>
    </location>
</feature>
<dbReference type="PANTHER" id="PTHR42934">
    <property type="entry name" value="GLYCOLATE OXIDASE SUBUNIT GLCD"/>
    <property type="match status" value="1"/>
</dbReference>
<dbReference type="STRING" id="449659.IV66_GL000334"/>
<dbReference type="FunFam" id="1.10.45.10:FF:000001">
    <property type="entry name" value="D-lactate dehydrogenase mitochondrial"/>
    <property type="match status" value="1"/>
</dbReference>
<dbReference type="OrthoDB" id="9767256at2"/>
<reference evidence="6 7" key="1">
    <citation type="journal article" date="2015" name="Genome Announc.">
        <title>Expanding the biotechnology potential of lactobacilli through comparative genomics of 213 strains and associated genera.</title>
        <authorList>
            <person name="Sun Z."/>
            <person name="Harris H.M."/>
            <person name="McCann A."/>
            <person name="Guo C."/>
            <person name="Argimon S."/>
            <person name="Zhang W."/>
            <person name="Yang X."/>
            <person name="Jeffery I.B."/>
            <person name="Cooney J.C."/>
            <person name="Kagawa T.F."/>
            <person name="Liu W."/>
            <person name="Song Y."/>
            <person name="Salvetti E."/>
            <person name="Wrobel A."/>
            <person name="Rasinkangas P."/>
            <person name="Parkhill J."/>
            <person name="Rea M.C."/>
            <person name="O'Sullivan O."/>
            <person name="Ritari J."/>
            <person name="Douillard F.P."/>
            <person name="Paul Ross R."/>
            <person name="Yang R."/>
            <person name="Briner A.E."/>
            <person name="Felis G.E."/>
            <person name="de Vos W.M."/>
            <person name="Barrangou R."/>
            <person name="Klaenhammer T.R."/>
            <person name="Caufield P.W."/>
            <person name="Cui Y."/>
            <person name="Zhang H."/>
            <person name="O'Toole P.W."/>
        </authorList>
    </citation>
    <scope>NUCLEOTIDE SEQUENCE [LARGE SCALE GENOMIC DNA]</scope>
    <source>
        <strain evidence="6 7">NBRC 103219</strain>
    </source>
</reference>
<dbReference type="Pfam" id="PF01565">
    <property type="entry name" value="FAD_binding_4"/>
    <property type="match status" value="1"/>
</dbReference>
<dbReference type="SUPFAM" id="SSF56176">
    <property type="entry name" value="FAD-binding/transporter-associated domain-like"/>
    <property type="match status" value="1"/>
</dbReference>
<dbReference type="Proteomes" id="UP000051886">
    <property type="component" value="Unassembled WGS sequence"/>
</dbReference>
<dbReference type="GO" id="GO:0016491">
    <property type="term" value="F:oxidoreductase activity"/>
    <property type="evidence" value="ECO:0007669"/>
    <property type="project" value="UniProtKB-KW"/>
</dbReference>
<dbReference type="InterPro" id="IPR016164">
    <property type="entry name" value="FAD-linked_Oxase-like_C"/>
</dbReference>
<dbReference type="InterPro" id="IPR051914">
    <property type="entry name" value="FAD-linked_OxidoTrans_Type4"/>
</dbReference>
<dbReference type="Pfam" id="PF02913">
    <property type="entry name" value="FAD-oxidase_C"/>
    <property type="match status" value="1"/>
</dbReference>
<dbReference type="PROSITE" id="PS51387">
    <property type="entry name" value="FAD_PCMH"/>
    <property type="match status" value="1"/>
</dbReference>
<dbReference type="Gene3D" id="1.10.45.10">
    <property type="entry name" value="Vanillyl-alcohol Oxidase, Chain A, domain 4"/>
    <property type="match status" value="1"/>
</dbReference>
<evidence type="ECO:0000256" key="3">
    <source>
        <dbReference type="ARBA" id="ARBA00022827"/>
    </source>
</evidence>
<organism evidence="6 7">
    <name type="scientific">Ligilactobacillus pobuzihii</name>
    <dbReference type="NCBI Taxonomy" id="449659"/>
    <lineage>
        <taxon>Bacteria</taxon>
        <taxon>Bacillati</taxon>
        <taxon>Bacillota</taxon>
        <taxon>Bacilli</taxon>
        <taxon>Lactobacillales</taxon>
        <taxon>Lactobacillaceae</taxon>
        <taxon>Ligilactobacillus</taxon>
    </lineage>
</organism>
<dbReference type="InterPro" id="IPR036318">
    <property type="entry name" value="FAD-bd_PCMH-like_sf"/>
</dbReference>
<dbReference type="InterPro" id="IPR006094">
    <property type="entry name" value="Oxid_FAD_bind_N"/>
</dbReference>
<accession>A0A0R2LH28</accession>
<dbReference type="Gene3D" id="3.30.43.10">
    <property type="entry name" value="Uridine Diphospho-n-acetylenolpyruvylglucosamine Reductase, domain 2"/>
    <property type="match status" value="1"/>
</dbReference>
<comment type="cofactor">
    <cofactor evidence="1">
        <name>FAD</name>
        <dbReference type="ChEBI" id="CHEBI:57692"/>
    </cofactor>
</comment>
<dbReference type="InterPro" id="IPR016166">
    <property type="entry name" value="FAD-bd_PCMH"/>
</dbReference>
<dbReference type="PATRIC" id="fig|449659.4.peg.333"/>
<dbReference type="InterPro" id="IPR004113">
    <property type="entry name" value="FAD-bd_oxidored_4_C"/>
</dbReference>
<dbReference type="AlphaFoldDB" id="A0A0R2LH28"/>
<evidence type="ECO:0000313" key="7">
    <source>
        <dbReference type="Proteomes" id="UP000051886"/>
    </source>
</evidence>
<dbReference type="GO" id="GO:0071949">
    <property type="term" value="F:FAD binding"/>
    <property type="evidence" value="ECO:0007669"/>
    <property type="project" value="InterPro"/>
</dbReference>
<dbReference type="InterPro" id="IPR016171">
    <property type="entry name" value="Vanillyl_alc_oxidase_C-sub2"/>
</dbReference>
<evidence type="ECO:0000313" key="6">
    <source>
        <dbReference type="EMBL" id="KRN98045.1"/>
    </source>
</evidence>
<dbReference type="PANTHER" id="PTHR42934:SF2">
    <property type="entry name" value="GLYCOLATE OXIDASE SUBUNIT GLCD"/>
    <property type="match status" value="1"/>
</dbReference>
<dbReference type="SUPFAM" id="SSF55103">
    <property type="entry name" value="FAD-linked oxidases, C-terminal domain"/>
    <property type="match status" value="1"/>
</dbReference>
<keyword evidence="3" id="KW-0274">FAD</keyword>
<dbReference type="Gene3D" id="3.30.70.2740">
    <property type="match status" value="1"/>
</dbReference>
<protein>
    <submittedName>
        <fullName evidence="6">Glycolate oxidase</fullName>
    </submittedName>
</protein>
<proteinExistence type="predicted"/>
<gene>
    <name evidence="6" type="ORF">IV66_GL000334</name>
</gene>
<dbReference type="RefSeq" id="WP_017867619.1">
    <property type="nucleotide sequence ID" value="NZ_BJYB01000003.1"/>
</dbReference>
<evidence type="ECO:0000256" key="2">
    <source>
        <dbReference type="ARBA" id="ARBA00022630"/>
    </source>
</evidence>
<keyword evidence="2" id="KW-0285">Flavoprotein</keyword>
<evidence type="ECO:0000256" key="4">
    <source>
        <dbReference type="ARBA" id="ARBA00023002"/>
    </source>
</evidence>
<dbReference type="InterPro" id="IPR016169">
    <property type="entry name" value="FAD-bd_PCMH_sub2"/>
</dbReference>
<evidence type="ECO:0000259" key="5">
    <source>
        <dbReference type="PROSITE" id="PS51387"/>
    </source>
</evidence>